<comment type="caution">
    <text evidence="1">The sequence shown here is derived from an EMBL/GenBank/DDBJ whole genome shotgun (WGS) entry which is preliminary data.</text>
</comment>
<dbReference type="EMBL" id="CASHSV030000002">
    <property type="protein sequence ID" value="CAJ2634951.1"/>
    <property type="molecule type" value="Genomic_DNA"/>
</dbReference>
<keyword evidence="2" id="KW-1185">Reference proteome</keyword>
<reference evidence="1" key="1">
    <citation type="submission" date="2023-10" db="EMBL/GenBank/DDBJ databases">
        <authorList>
            <person name="Rodriguez Cubillos JULIANA M."/>
            <person name="De Vega J."/>
        </authorList>
    </citation>
    <scope>NUCLEOTIDE SEQUENCE</scope>
</reference>
<sequence length="128" mass="14178">MESKGLRFMTHQSIFTMVGSGNLDGLKKLLEKLKNEDDDDNSNNGSSSSSSSSSSPISVSDVMSLQNDHGETPLYIAANHNLKEVFTFLLKLCDFEILKIRSKSDMNAFHVAAKRGHLGILHKQLRKP</sequence>
<organism evidence="1 2">
    <name type="scientific">Trifolium pratense</name>
    <name type="common">Red clover</name>
    <dbReference type="NCBI Taxonomy" id="57577"/>
    <lineage>
        <taxon>Eukaryota</taxon>
        <taxon>Viridiplantae</taxon>
        <taxon>Streptophyta</taxon>
        <taxon>Embryophyta</taxon>
        <taxon>Tracheophyta</taxon>
        <taxon>Spermatophyta</taxon>
        <taxon>Magnoliopsida</taxon>
        <taxon>eudicotyledons</taxon>
        <taxon>Gunneridae</taxon>
        <taxon>Pentapetalae</taxon>
        <taxon>rosids</taxon>
        <taxon>fabids</taxon>
        <taxon>Fabales</taxon>
        <taxon>Fabaceae</taxon>
        <taxon>Papilionoideae</taxon>
        <taxon>50 kb inversion clade</taxon>
        <taxon>NPAAA clade</taxon>
        <taxon>Hologalegina</taxon>
        <taxon>IRL clade</taxon>
        <taxon>Trifolieae</taxon>
        <taxon>Trifolium</taxon>
    </lineage>
</organism>
<evidence type="ECO:0000313" key="2">
    <source>
        <dbReference type="Proteomes" id="UP001177021"/>
    </source>
</evidence>
<gene>
    <name evidence="1" type="ORF">MILVUS5_LOCUS5734</name>
</gene>
<dbReference type="Proteomes" id="UP001177021">
    <property type="component" value="Unassembled WGS sequence"/>
</dbReference>
<protein>
    <submittedName>
        <fullName evidence="1">Uncharacterized protein</fullName>
    </submittedName>
</protein>
<accession>A0ACB0ISQ4</accession>
<proteinExistence type="predicted"/>
<evidence type="ECO:0000313" key="1">
    <source>
        <dbReference type="EMBL" id="CAJ2634951.1"/>
    </source>
</evidence>
<name>A0ACB0ISQ4_TRIPR</name>